<comment type="caution">
    <text evidence="2">The sequence shown here is derived from an EMBL/GenBank/DDBJ whole genome shotgun (WGS) entry which is preliminary data.</text>
</comment>
<proteinExistence type="predicted"/>
<dbReference type="EMBL" id="JADIKC010000005">
    <property type="protein sequence ID" value="MBM7121831.1"/>
    <property type="molecule type" value="Genomic_DNA"/>
</dbReference>
<dbReference type="Pfam" id="PF02517">
    <property type="entry name" value="Rce1-like"/>
    <property type="match status" value="1"/>
</dbReference>
<dbReference type="Proteomes" id="UP001430065">
    <property type="component" value="Unassembled WGS sequence"/>
</dbReference>
<accession>A0ABS2JSJ6</accession>
<reference evidence="2 3" key="1">
    <citation type="submission" date="2020-10" db="EMBL/GenBank/DDBJ databases">
        <title>Phylogeny of dyella-like bacteria.</title>
        <authorList>
            <person name="Fu J."/>
        </authorList>
    </citation>
    <scope>NUCLEOTIDE SEQUENCE [LARGE SCALE GENOMIC DNA]</scope>
    <source>
        <strain evidence="2 3">THG-B117</strain>
    </source>
</reference>
<organism evidence="2 3">
    <name type="scientific">Dyella kyungheensis</name>
    <dbReference type="NCBI Taxonomy" id="1242174"/>
    <lineage>
        <taxon>Bacteria</taxon>
        <taxon>Pseudomonadati</taxon>
        <taxon>Pseudomonadota</taxon>
        <taxon>Gammaproteobacteria</taxon>
        <taxon>Lysobacterales</taxon>
        <taxon>Rhodanobacteraceae</taxon>
        <taxon>Dyella</taxon>
    </lineage>
</organism>
<sequence>MSAPRATFRLLPVAGFLAAVAVLLWCMAALSGWITRGQLIHQASQNVATLRGDGPLWQWPLRRPSDLVASRVFGAADMKVKPNGLLITSRDGTPFEIGLPLAGPVDLMHWPLLRLDLRSSREGALGLSYQPLESAAACSAEHAAAVSTTTAQLSIDVRNLTWRTVDGAPCEAPDVVAYMLRLRLAIPAGATLAVHSAALTSLDPSLLPPTIDRQVADIRLLGSESSSSWTPQPQQLERYRTPVVRLPEDASSESMLLWRDRVRHYWPAAIILPSGQALPAHASSHMPTWLDAGVCALYLAWLIWLAIRQRPGVVRPWTEVAAIAFGPLWLIAGLRWGPDPSFPGIAAFLAALVYGGQSEWRRRPVEWGWWGRSWSEWIYLLVPLPVAAALTWADGHQLLHLDVRHILGYLGWALLQQWAMLALVMGRLERTGLPRPAILLVTAGLFGLLHTPNGALMQLCVAAELWWAWRFMRSPRLVPIALAHAASALLVESGLTGHLLRSLEVSARFFQ</sequence>
<dbReference type="InterPro" id="IPR003675">
    <property type="entry name" value="Rce1/LyrA-like_dom"/>
</dbReference>
<protein>
    <recommendedName>
        <fullName evidence="1">CAAX prenyl protease 2/Lysostaphin resistance protein A-like domain-containing protein</fullName>
    </recommendedName>
</protein>
<evidence type="ECO:0000313" key="2">
    <source>
        <dbReference type="EMBL" id="MBM7121831.1"/>
    </source>
</evidence>
<evidence type="ECO:0000313" key="3">
    <source>
        <dbReference type="Proteomes" id="UP001430065"/>
    </source>
</evidence>
<gene>
    <name evidence="2" type="ORF">ISP20_11765</name>
</gene>
<dbReference type="RefSeq" id="WP_204636291.1">
    <property type="nucleotide sequence ID" value="NZ_JADIKC010000005.1"/>
</dbReference>
<feature type="domain" description="CAAX prenyl protease 2/Lysostaphin resistance protein A-like" evidence="1">
    <location>
        <begin position="415"/>
        <end position="487"/>
    </location>
</feature>
<name>A0ABS2JSJ6_9GAMM</name>
<keyword evidence="3" id="KW-1185">Reference proteome</keyword>
<evidence type="ECO:0000259" key="1">
    <source>
        <dbReference type="Pfam" id="PF02517"/>
    </source>
</evidence>